<gene>
    <name evidence="2" type="ORF">QBC42DRAFT_26114</name>
</gene>
<name>A0AAV9I1D2_9PEZI</name>
<keyword evidence="1" id="KW-0472">Membrane</keyword>
<protein>
    <submittedName>
        <fullName evidence="2">Uncharacterized protein</fullName>
    </submittedName>
</protein>
<dbReference type="InterPro" id="IPR002523">
    <property type="entry name" value="MgTranspt_CorA/ZnTranspt_ZntB"/>
</dbReference>
<organism evidence="2 3">
    <name type="scientific">Cladorrhinum samala</name>
    <dbReference type="NCBI Taxonomy" id="585594"/>
    <lineage>
        <taxon>Eukaryota</taxon>
        <taxon>Fungi</taxon>
        <taxon>Dikarya</taxon>
        <taxon>Ascomycota</taxon>
        <taxon>Pezizomycotina</taxon>
        <taxon>Sordariomycetes</taxon>
        <taxon>Sordariomycetidae</taxon>
        <taxon>Sordariales</taxon>
        <taxon>Podosporaceae</taxon>
        <taxon>Cladorrhinum</taxon>
    </lineage>
</organism>
<feature type="transmembrane region" description="Helical" evidence="1">
    <location>
        <begin position="1294"/>
        <end position="1314"/>
    </location>
</feature>
<keyword evidence="1" id="KW-1133">Transmembrane helix</keyword>
<dbReference type="Gene3D" id="1.20.58.340">
    <property type="entry name" value="Magnesium transport protein CorA, transmembrane region"/>
    <property type="match status" value="1"/>
</dbReference>
<dbReference type="GO" id="GO:0046873">
    <property type="term" value="F:metal ion transmembrane transporter activity"/>
    <property type="evidence" value="ECO:0007669"/>
    <property type="project" value="InterPro"/>
</dbReference>
<evidence type="ECO:0000313" key="3">
    <source>
        <dbReference type="Proteomes" id="UP001321749"/>
    </source>
</evidence>
<comment type="caution">
    <text evidence="2">The sequence shown here is derived from an EMBL/GenBank/DDBJ whole genome shotgun (WGS) entry which is preliminary data.</text>
</comment>
<sequence length="1401" mass="157513">MTTEPDLEPQQVDLQWLAKLTKGQAFTPCAAGQPAKSLDFGHDGFTASLADSHQLMQITRPDATCGITFVRGAFPDRPESILSRAQGNGQDTFGVCVLPATQETDVQIEERKTQGWINFRWPYAQYGLIRRDSETREIAGYGTYEIISFARDGVVTQIHRLQWGHGSSEYEYGNDDSSRPPTPQDPATARIRLGGAVRFGCPCSSGRPGNSHDSDSFVISAHDGELRCKSTNYDTALKIRFSENGLQRQLVPTNYQQGVEYTTRTGPWVDLSCEETINLPVGDAVYLVLTYSIEDGATHPAGRHDLETRLLPDDLQNYLGVAEDSPYMTDRLWTALCGPNYEAVEAVELCVVGKCVEQILGVTSVPLAPVDDTQYPQTALISNIMTSQYVDVQSAFFQIRLLAKAYRFIDSRDLESDYLYIFGNRDELLEIRDHYLERLADVIRKSLSWLFATDLRQERLLLAVNSRIEPQMTGRLQSCLSKREHLTWDTSYNRGCYATMAAWYVCKTCPAVITQTLAERVILPLLPRGYELGVMRARRNKQPTSKGNVLQWLHFSCILLLHEKLGNGERDSGHSWADRVQIAQREFENHVSRLKTSQVEGWSAEHDELDYVLLLADEMGLDLLANNRNSHRLARSRAKQTIARLRSRKPTTKYHPGPTPWMAARSVSNGPWELLAIHHEAYLKVSEDETQAAAARDLLFEFLLSDYSFMASWDRADANWIGTWWDIEPVAMICATLLDLKDEGKLRAARRKAMVPSMGHYDEDQDDTALSGSISTLRRSRTGTGIVETAAGTLDPSQAALVAAFKQSMMELMDQISDAGTGKAASVDIDWIKSRPGAVCLPEWWVNYQQSRDASVRKSLACFLEYHKSQNFLAQRPFPGYEDLRSLNVFDISQPSGYFWFCSVQLRCGSQAKPDPSNRMFVGPWSLPVMSGGEASPLLAADHKLKEYPSGNEVDGVLEIPVDGFVAALDKGLLDLGVKFRIFCAPEVTPPMAANFIHKWHPDALDSIDDYFGTSSRFIDYFGTNRWITSISVSHWTMRIPRGDGDSSYVEMHRQRGTFPPDNIVKLGELPSILDQYTIEEHSSTLIVTGYPSGHGWIMSIWSGVTDAESIAALVKDVACGVMDKFIHQQATGRCLVFLVFLGHLCNKLAIEYNNLLTELDQVMGIGNKTLLEGLEDWWGTSEAVNKLKKMLWGWEALRVFNDKLSSSLSQIQRAQDVMERYVRQHALQQDADLIQETNNVLDDFKKRYGRLTDVHDRTQLKIKQVTGLRDGISTITNVLDNKTTIQQGNNVRVLTYITIAYLPLGFVIGLYSIQHGSFMNGASNGLFYGLLIAFSVLTWILAYLLEKALVRFQLIKAILWPAVFRRTHEKPDWLGRKFGDNPRKPSSTKNTIDIELTEMA</sequence>
<evidence type="ECO:0000313" key="2">
    <source>
        <dbReference type="EMBL" id="KAK4465126.1"/>
    </source>
</evidence>
<dbReference type="Proteomes" id="UP001321749">
    <property type="component" value="Unassembled WGS sequence"/>
</dbReference>
<reference evidence="2" key="1">
    <citation type="journal article" date="2023" name="Mol. Phylogenet. Evol.">
        <title>Genome-scale phylogeny and comparative genomics of the fungal order Sordariales.</title>
        <authorList>
            <person name="Hensen N."/>
            <person name="Bonometti L."/>
            <person name="Westerberg I."/>
            <person name="Brannstrom I.O."/>
            <person name="Guillou S."/>
            <person name="Cros-Aarteil S."/>
            <person name="Calhoun S."/>
            <person name="Haridas S."/>
            <person name="Kuo A."/>
            <person name="Mondo S."/>
            <person name="Pangilinan J."/>
            <person name="Riley R."/>
            <person name="LaButti K."/>
            <person name="Andreopoulos B."/>
            <person name="Lipzen A."/>
            <person name="Chen C."/>
            <person name="Yan M."/>
            <person name="Daum C."/>
            <person name="Ng V."/>
            <person name="Clum A."/>
            <person name="Steindorff A."/>
            <person name="Ohm R.A."/>
            <person name="Martin F."/>
            <person name="Silar P."/>
            <person name="Natvig D.O."/>
            <person name="Lalanne C."/>
            <person name="Gautier V."/>
            <person name="Ament-Velasquez S.L."/>
            <person name="Kruys A."/>
            <person name="Hutchinson M.I."/>
            <person name="Powell A.J."/>
            <person name="Barry K."/>
            <person name="Miller A.N."/>
            <person name="Grigoriev I.V."/>
            <person name="Debuchy R."/>
            <person name="Gladieux P."/>
            <person name="Hiltunen Thoren M."/>
            <person name="Johannesson H."/>
        </authorList>
    </citation>
    <scope>NUCLEOTIDE SEQUENCE</scope>
    <source>
        <strain evidence="2">PSN324</strain>
    </source>
</reference>
<feature type="transmembrane region" description="Helical" evidence="1">
    <location>
        <begin position="1326"/>
        <end position="1346"/>
    </location>
</feature>
<accession>A0AAV9I1D2</accession>
<evidence type="ECO:0000256" key="1">
    <source>
        <dbReference type="SAM" id="Phobius"/>
    </source>
</evidence>
<reference evidence="2" key="2">
    <citation type="submission" date="2023-06" db="EMBL/GenBank/DDBJ databases">
        <authorList>
            <consortium name="Lawrence Berkeley National Laboratory"/>
            <person name="Mondo S.J."/>
            <person name="Hensen N."/>
            <person name="Bonometti L."/>
            <person name="Westerberg I."/>
            <person name="Brannstrom I.O."/>
            <person name="Guillou S."/>
            <person name="Cros-Aarteil S."/>
            <person name="Calhoun S."/>
            <person name="Haridas S."/>
            <person name="Kuo A."/>
            <person name="Pangilinan J."/>
            <person name="Riley R."/>
            <person name="Labutti K."/>
            <person name="Andreopoulos B."/>
            <person name="Lipzen A."/>
            <person name="Chen C."/>
            <person name="Yanf M."/>
            <person name="Daum C."/>
            <person name="Ng V."/>
            <person name="Clum A."/>
            <person name="Steindorff A."/>
            <person name="Ohm R."/>
            <person name="Martin F."/>
            <person name="Silar P."/>
            <person name="Natvig D."/>
            <person name="Lalanne C."/>
            <person name="Gautier V."/>
            <person name="Ament-Velasquez S.L."/>
            <person name="Kruys A."/>
            <person name="Hutchinson M.I."/>
            <person name="Powell A.J."/>
            <person name="Barry K."/>
            <person name="Miller A.N."/>
            <person name="Grigoriev I.V."/>
            <person name="Debuchy R."/>
            <person name="Gladieux P."/>
            <person name="Thoren M.H."/>
            <person name="Johannesson H."/>
        </authorList>
    </citation>
    <scope>NUCLEOTIDE SEQUENCE</scope>
    <source>
        <strain evidence="2">PSN324</strain>
    </source>
</reference>
<dbReference type="EMBL" id="MU864942">
    <property type="protein sequence ID" value="KAK4465126.1"/>
    <property type="molecule type" value="Genomic_DNA"/>
</dbReference>
<keyword evidence="3" id="KW-1185">Reference proteome</keyword>
<dbReference type="GO" id="GO:0016020">
    <property type="term" value="C:membrane"/>
    <property type="evidence" value="ECO:0007669"/>
    <property type="project" value="InterPro"/>
</dbReference>
<proteinExistence type="predicted"/>
<keyword evidence="1" id="KW-0812">Transmembrane</keyword>
<dbReference type="Pfam" id="PF01544">
    <property type="entry name" value="CorA"/>
    <property type="match status" value="1"/>
</dbReference>